<proteinExistence type="predicted"/>
<evidence type="ECO:0000313" key="1">
    <source>
        <dbReference type="EMBL" id="MPC55488.1"/>
    </source>
</evidence>
<name>A0A5B7GEE3_PORTR</name>
<sequence>MGVGRGGREGGRFPVTFSRSDRETTACAAGRTLVETETSGVSFGTMTSRGSVGMEVRRLGKDGAVR</sequence>
<keyword evidence="2" id="KW-1185">Reference proteome</keyword>
<dbReference type="Proteomes" id="UP000324222">
    <property type="component" value="Unassembled WGS sequence"/>
</dbReference>
<comment type="caution">
    <text evidence="1">The sequence shown here is derived from an EMBL/GenBank/DDBJ whole genome shotgun (WGS) entry which is preliminary data.</text>
</comment>
<dbReference type="AlphaFoldDB" id="A0A5B7GEE3"/>
<protein>
    <submittedName>
        <fullName evidence="1">Uncharacterized protein</fullName>
    </submittedName>
</protein>
<reference evidence="1 2" key="1">
    <citation type="submission" date="2019-05" db="EMBL/GenBank/DDBJ databases">
        <title>Another draft genome of Portunus trituberculatus and its Hox gene families provides insights of decapod evolution.</title>
        <authorList>
            <person name="Jeong J.-H."/>
            <person name="Song I."/>
            <person name="Kim S."/>
            <person name="Choi T."/>
            <person name="Kim D."/>
            <person name="Ryu S."/>
            <person name="Kim W."/>
        </authorList>
    </citation>
    <scope>NUCLEOTIDE SEQUENCE [LARGE SCALE GENOMIC DNA]</scope>
    <source>
        <tissue evidence="1">Muscle</tissue>
    </source>
</reference>
<organism evidence="1 2">
    <name type="scientific">Portunus trituberculatus</name>
    <name type="common">Swimming crab</name>
    <name type="synonym">Neptunus trituberculatus</name>
    <dbReference type="NCBI Taxonomy" id="210409"/>
    <lineage>
        <taxon>Eukaryota</taxon>
        <taxon>Metazoa</taxon>
        <taxon>Ecdysozoa</taxon>
        <taxon>Arthropoda</taxon>
        <taxon>Crustacea</taxon>
        <taxon>Multicrustacea</taxon>
        <taxon>Malacostraca</taxon>
        <taxon>Eumalacostraca</taxon>
        <taxon>Eucarida</taxon>
        <taxon>Decapoda</taxon>
        <taxon>Pleocyemata</taxon>
        <taxon>Brachyura</taxon>
        <taxon>Eubrachyura</taxon>
        <taxon>Portunoidea</taxon>
        <taxon>Portunidae</taxon>
        <taxon>Portuninae</taxon>
        <taxon>Portunus</taxon>
    </lineage>
</organism>
<evidence type="ECO:0000313" key="2">
    <source>
        <dbReference type="Proteomes" id="UP000324222"/>
    </source>
</evidence>
<gene>
    <name evidence="1" type="ORF">E2C01_049426</name>
</gene>
<dbReference type="EMBL" id="VSRR010013225">
    <property type="protein sequence ID" value="MPC55488.1"/>
    <property type="molecule type" value="Genomic_DNA"/>
</dbReference>
<accession>A0A5B7GEE3</accession>